<sequence length="505" mass="54056">MSNPLFDTLFAPHAGADTPFLLTGDGDTITHDAFLRRVAKLAHALSGLGVEPGDRVAAQVAKSPDALALYAACVQVGAVFLPLNTAYTAHELAYFLGDSAARVFVADPADAQSLAPVAADAGAELLTLDARGGGTLAALAADRPDRFPTAPRHLHDLAALLYTSGTTGRSKGAMLSQENLISNARVLAETWRFTDADVLLHALPIFHTHGLFVATNVMLLAGGATIFLPKFDPDAVLRALPRATAMMGVPTFYTRLLDAPEFTRELVAHMRLFVSGSAPLLAETHTRFEERTGHRILERYGMTETNMSTSNPYEGDRRAGTVGFPLPGVELKITDPATGAALDHGQIGQIEVRGPNVFLGYWRMPEKTAEELRPDGFFQTGDLGLRDGDGYVHIVGRAKDLIISGGYNIYPKEIELELDAMPGVLESAVIGVPHPDFGETPVALIVPQAGAVPDLDAIAASLRGNVAAFKLPRRLIVVDTLPRNTMGKVQKAELRREYADLFAAK</sequence>
<proteinExistence type="inferred from homology"/>
<comment type="caution">
    <text evidence="4">The sequence shown here is derived from an EMBL/GenBank/DDBJ whole genome shotgun (WGS) entry which is preliminary data.</text>
</comment>
<name>A0A849L3V3_9RHOB</name>
<dbReference type="InterPro" id="IPR045851">
    <property type="entry name" value="AMP-bd_C_sf"/>
</dbReference>
<dbReference type="InterPro" id="IPR025110">
    <property type="entry name" value="AMP-bd_C"/>
</dbReference>
<organism evidence="4 5">
    <name type="scientific">Halovulum dunhuangense</name>
    <dbReference type="NCBI Taxonomy" id="1505036"/>
    <lineage>
        <taxon>Bacteria</taxon>
        <taxon>Pseudomonadati</taxon>
        <taxon>Pseudomonadota</taxon>
        <taxon>Alphaproteobacteria</taxon>
        <taxon>Rhodobacterales</taxon>
        <taxon>Paracoccaceae</taxon>
        <taxon>Halovulum</taxon>
    </lineage>
</organism>
<dbReference type="Pfam" id="PF00501">
    <property type="entry name" value="AMP-binding"/>
    <property type="match status" value="1"/>
</dbReference>
<dbReference type="PROSITE" id="PS00455">
    <property type="entry name" value="AMP_BINDING"/>
    <property type="match status" value="1"/>
</dbReference>
<accession>A0A849L3V3</accession>
<dbReference type="InterPro" id="IPR042099">
    <property type="entry name" value="ANL_N_sf"/>
</dbReference>
<evidence type="ECO:0000259" key="3">
    <source>
        <dbReference type="Pfam" id="PF13193"/>
    </source>
</evidence>
<protein>
    <submittedName>
        <fullName evidence="4">Malonyl-CoA synthase</fullName>
    </submittedName>
</protein>
<comment type="similarity">
    <text evidence="1">Belongs to the ATP-dependent AMP-binding enzyme family.</text>
</comment>
<dbReference type="Pfam" id="PF13193">
    <property type="entry name" value="AMP-binding_C"/>
    <property type="match status" value="1"/>
</dbReference>
<dbReference type="GO" id="GO:0031956">
    <property type="term" value="F:medium-chain fatty acid-CoA ligase activity"/>
    <property type="evidence" value="ECO:0007669"/>
    <property type="project" value="TreeGrafter"/>
</dbReference>
<gene>
    <name evidence="4" type="ORF">HMH01_10670</name>
</gene>
<evidence type="ECO:0000313" key="5">
    <source>
        <dbReference type="Proteomes" id="UP000572377"/>
    </source>
</evidence>
<dbReference type="AlphaFoldDB" id="A0A849L3V3"/>
<dbReference type="SUPFAM" id="SSF56801">
    <property type="entry name" value="Acetyl-CoA synthetase-like"/>
    <property type="match status" value="1"/>
</dbReference>
<dbReference type="NCBIfam" id="NF005702">
    <property type="entry name" value="PRK07514.1"/>
    <property type="match status" value="1"/>
</dbReference>
<dbReference type="GO" id="GO:0006631">
    <property type="term" value="P:fatty acid metabolic process"/>
    <property type="evidence" value="ECO:0007669"/>
    <property type="project" value="TreeGrafter"/>
</dbReference>
<keyword evidence="5" id="KW-1185">Reference proteome</keyword>
<dbReference type="RefSeq" id="WP_171325375.1">
    <property type="nucleotide sequence ID" value="NZ_JABFBC010000002.1"/>
</dbReference>
<dbReference type="EMBL" id="JABFBC010000002">
    <property type="protein sequence ID" value="NNU80900.1"/>
    <property type="molecule type" value="Genomic_DNA"/>
</dbReference>
<dbReference type="PANTHER" id="PTHR43201">
    <property type="entry name" value="ACYL-COA SYNTHETASE"/>
    <property type="match status" value="1"/>
</dbReference>
<dbReference type="Gene3D" id="3.40.50.12780">
    <property type="entry name" value="N-terminal domain of ligase-like"/>
    <property type="match status" value="1"/>
</dbReference>
<dbReference type="PANTHER" id="PTHR43201:SF8">
    <property type="entry name" value="ACYL-COA SYNTHETASE FAMILY MEMBER 3"/>
    <property type="match status" value="1"/>
</dbReference>
<dbReference type="Proteomes" id="UP000572377">
    <property type="component" value="Unassembled WGS sequence"/>
</dbReference>
<evidence type="ECO:0000259" key="2">
    <source>
        <dbReference type="Pfam" id="PF00501"/>
    </source>
</evidence>
<dbReference type="CDD" id="cd05941">
    <property type="entry name" value="MCS"/>
    <property type="match status" value="1"/>
</dbReference>
<dbReference type="InterPro" id="IPR000873">
    <property type="entry name" value="AMP-dep_synth/lig_dom"/>
</dbReference>
<dbReference type="InterPro" id="IPR020845">
    <property type="entry name" value="AMP-binding_CS"/>
</dbReference>
<dbReference type="Gene3D" id="3.30.300.30">
    <property type="match status" value="1"/>
</dbReference>
<evidence type="ECO:0000256" key="1">
    <source>
        <dbReference type="ARBA" id="ARBA00006432"/>
    </source>
</evidence>
<reference evidence="4 5" key="1">
    <citation type="submission" date="2020-05" db="EMBL/GenBank/DDBJ databases">
        <title>Gimesia benthica sp. nov., a novel planctomycete isolated from a deep-sea water sample of the Northwest Indian Ocean.</title>
        <authorList>
            <person name="Wang J."/>
            <person name="Ruan C."/>
            <person name="Song L."/>
            <person name="Zhu Y."/>
            <person name="Li A."/>
            <person name="Zheng X."/>
            <person name="Wang L."/>
            <person name="Lu Z."/>
            <person name="Huang Y."/>
            <person name="Du W."/>
            <person name="Zhou Y."/>
            <person name="Huang L."/>
            <person name="Dai X."/>
        </authorList>
    </citation>
    <scope>NUCLEOTIDE SEQUENCE [LARGE SCALE GENOMIC DNA]</scope>
    <source>
        <strain evidence="4 5">YYQ-30</strain>
    </source>
</reference>
<evidence type="ECO:0000313" key="4">
    <source>
        <dbReference type="EMBL" id="NNU80900.1"/>
    </source>
</evidence>
<feature type="domain" description="AMP-dependent synthetase/ligase" evidence="2">
    <location>
        <begin position="17"/>
        <end position="362"/>
    </location>
</feature>
<feature type="domain" description="AMP-binding enzyme C-terminal" evidence="3">
    <location>
        <begin position="413"/>
        <end position="488"/>
    </location>
</feature>